<dbReference type="AlphaFoldDB" id="A0AA39N6L3"/>
<dbReference type="Proteomes" id="UP001175211">
    <property type="component" value="Unassembled WGS sequence"/>
</dbReference>
<dbReference type="GeneID" id="85365226"/>
<keyword evidence="3" id="KW-1185">Reference proteome</keyword>
<protein>
    <submittedName>
        <fullName evidence="2">Uncharacterized protein</fullName>
    </submittedName>
</protein>
<organism evidence="2 3">
    <name type="scientific">Armillaria tabescens</name>
    <name type="common">Ringless honey mushroom</name>
    <name type="synonym">Agaricus tabescens</name>
    <dbReference type="NCBI Taxonomy" id="1929756"/>
    <lineage>
        <taxon>Eukaryota</taxon>
        <taxon>Fungi</taxon>
        <taxon>Dikarya</taxon>
        <taxon>Basidiomycota</taxon>
        <taxon>Agaricomycotina</taxon>
        <taxon>Agaricomycetes</taxon>
        <taxon>Agaricomycetidae</taxon>
        <taxon>Agaricales</taxon>
        <taxon>Marasmiineae</taxon>
        <taxon>Physalacriaceae</taxon>
        <taxon>Desarmillaria</taxon>
    </lineage>
</organism>
<comment type="caution">
    <text evidence="2">The sequence shown here is derived from an EMBL/GenBank/DDBJ whole genome shotgun (WGS) entry which is preliminary data.</text>
</comment>
<dbReference type="EMBL" id="JAUEPS010000015">
    <property type="protein sequence ID" value="KAK0459318.1"/>
    <property type="molecule type" value="Genomic_DNA"/>
</dbReference>
<keyword evidence="1" id="KW-0732">Signal</keyword>
<proteinExistence type="predicted"/>
<accession>A0AA39N6L3</accession>
<evidence type="ECO:0000256" key="1">
    <source>
        <dbReference type="SAM" id="SignalP"/>
    </source>
</evidence>
<feature type="signal peptide" evidence="1">
    <location>
        <begin position="1"/>
        <end position="23"/>
    </location>
</feature>
<dbReference type="RefSeq" id="XP_060331544.1">
    <property type="nucleotide sequence ID" value="XM_060481678.1"/>
</dbReference>
<gene>
    <name evidence="2" type="ORF">EV420DRAFT_315050</name>
</gene>
<name>A0AA39N6L3_ARMTA</name>
<evidence type="ECO:0000313" key="2">
    <source>
        <dbReference type="EMBL" id="KAK0459318.1"/>
    </source>
</evidence>
<sequence length="173" mass="17130">MIASCLASILFFGAALAPSFVAAAPPPAKRQLCSVSSVLTTLQSELSVILPQIDTLVSSTNASDVTITPLIEDVVSALDNATASLPGLTLSGTQAKILSVANNTVTEIAQTLDGLLSVADDVPSLGGLLSSVETSLGEVLSGVLSLVGGILDTVGSLLESLGGGLNGTLPSLG</sequence>
<evidence type="ECO:0000313" key="3">
    <source>
        <dbReference type="Proteomes" id="UP001175211"/>
    </source>
</evidence>
<feature type="chain" id="PRO_5041466746" evidence="1">
    <location>
        <begin position="24"/>
        <end position="173"/>
    </location>
</feature>
<reference evidence="2" key="1">
    <citation type="submission" date="2023-06" db="EMBL/GenBank/DDBJ databases">
        <authorList>
            <consortium name="Lawrence Berkeley National Laboratory"/>
            <person name="Ahrendt S."/>
            <person name="Sahu N."/>
            <person name="Indic B."/>
            <person name="Wong-Bajracharya J."/>
            <person name="Merenyi Z."/>
            <person name="Ke H.-M."/>
            <person name="Monk M."/>
            <person name="Kocsube S."/>
            <person name="Drula E."/>
            <person name="Lipzen A."/>
            <person name="Balint B."/>
            <person name="Henrissat B."/>
            <person name="Andreopoulos B."/>
            <person name="Martin F.M."/>
            <person name="Harder C.B."/>
            <person name="Rigling D."/>
            <person name="Ford K.L."/>
            <person name="Foster G.D."/>
            <person name="Pangilinan J."/>
            <person name="Papanicolaou A."/>
            <person name="Barry K."/>
            <person name="LaButti K."/>
            <person name="Viragh M."/>
            <person name="Koriabine M."/>
            <person name="Yan M."/>
            <person name="Riley R."/>
            <person name="Champramary S."/>
            <person name="Plett K.L."/>
            <person name="Tsai I.J."/>
            <person name="Slot J."/>
            <person name="Sipos G."/>
            <person name="Plett J."/>
            <person name="Nagy L.G."/>
            <person name="Grigoriev I.V."/>
        </authorList>
    </citation>
    <scope>NUCLEOTIDE SEQUENCE</scope>
    <source>
        <strain evidence="2">CCBAS 213</strain>
    </source>
</reference>